<proteinExistence type="inferred from homology"/>
<dbReference type="HAMAP" id="MF_00142">
    <property type="entry name" value="CyaY"/>
    <property type="match status" value="1"/>
</dbReference>
<comment type="similarity">
    <text evidence="1 4">Belongs to the frataxin family.</text>
</comment>
<dbReference type="GO" id="GO:0008198">
    <property type="term" value="F:ferrous iron binding"/>
    <property type="evidence" value="ECO:0007669"/>
    <property type="project" value="TreeGrafter"/>
</dbReference>
<protein>
    <recommendedName>
        <fullName evidence="4">Iron-sulfur cluster assembly protein CyaY</fullName>
    </recommendedName>
</protein>
<comment type="function">
    <text evidence="4">Involved in iron-sulfur (Fe-S) cluster assembly. May act as a regulator of Fe-S biogenesis.</text>
</comment>
<dbReference type="PANTHER" id="PTHR16821:SF2">
    <property type="entry name" value="FRATAXIN, MITOCHONDRIAL"/>
    <property type="match status" value="1"/>
</dbReference>
<evidence type="ECO:0000313" key="6">
    <source>
        <dbReference type="Proteomes" id="UP000464787"/>
    </source>
</evidence>
<evidence type="ECO:0000256" key="3">
    <source>
        <dbReference type="ARBA" id="ARBA00023004"/>
    </source>
</evidence>
<keyword evidence="3 4" id="KW-0408">Iron</keyword>
<evidence type="ECO:0000313" key="5">
    <source>
        <dbReference type="EMBL" id="QHI98225.1"/>
    </source>
</evidence>
<dbReference type="InterPro" id="IPR036524">
    <property type="entry name" value="Frataxin/CyaY_sf"/>
</dbReference>
<dbReference type="SUPFAM" id="SSF55387">
    <property type="entry name" value="Frataxin/Nqo15-like"/>
    <property type="match status" value="1"/>
</dbReference>
<dbReference type="Proteomes" id="UP000464787">
    <property type="component" value="Chromosome"/>
</dbReference>
<dbReference type="GO" id="GO:0008199">
    <property type="term" value="F:ferric iron binding"/>
    <property type="evidence" value="ECO:0007669"/>
    <property type="project" value="InterPro"/>
</dbReference>
<dbReference type="Pfam" id="PF01491">
    <property type="entry name" value="Frataxin_Cyay"/>
    <property type="match status" value="1"/>
</dbReference>
<dbReference type="KEGG" id="xyk:GT347_09610"/>
<dbReference type="EMBL" id="CP047650">
    <property type="protein sequence ID" value="QHI98225.1"/>
    <property type="molecule type" value="Genomic_DNA"/>
</dbReference>
<organism evidence="5 6">
    <name type="scientific">Xylophilus rhododendri</name>
    <dbReference type="NCBI Taxonomy" id="2697032"/>
    <lineage>
        <taxon>Bacteria</taxon>
        <taxon>Pseudomonadati</taxon>
        <taxon>Pseudomonadota</taxon>
        <taxon>Betaproteobacteria</taxon>
        <taxon>Burkholderiales</taxon>
        <taxon>Xylophilus</taxon>
    </lineage>
</organism>
<reference evidence="5 6" key="1">
    <citation type="submission" date="2020-01" db="EMBL/GenBank/DDBJ databases">
        <title>Genome sequencing of strain KACC 21265.</title>
        <authorList>
            <person name="Heo J."/>
            <person name="Kim S.-J."/>
            <person name="Kim J.-S."/>
            <person name="Hong S.-B."/>
            <person name="Kwon S.-W."/>
        </authorList>
    </citation>
    <scope>NUCLEOTIDE SEQUENCE [LARGE SCALE GENOMIC DNA]</scope>
    <source>
        <strain evidence="5 6">KACC 21265</strain>
    </source>
</reference>
<dbReference type="GO" id="GO:0016226">
    <property type="term" value="P:iron-sulfur cluster assembly"/>
    <property type="evidence" value="ECO:0007669"/>
    <property type="project" value="UniProtKB-UniRule"/>
</dbReference>
<evidence type="ECO:0000256" key="4">
    <source>
        <dbReference type="HAMAP-Rule" id="MF_00142"/>
    </source>
</evidence>
<keyword evidence="6" id="KW-1185">Reference proteome</keyword>
<evidence type="ECO:0000256" key="2">
    <source>
        <dbReference type="ARBA" id="ARBA00022723"/>
    </source>
</evidence>
<dbReference type="PROSITE" id="PS50810">
    <property type="entry name" value="FRATAXIN_2"/>
    <property type="match status" value="1"/>
</dbReference>
<keyword evidence="2 4" id="KW-0479">Metal-binding</keyword>
<dbReference type="NCBIfam" id="TIGR03421">
    <property type="entry name" value="FeS_CyaY"/>
    <property type="match status" value="1"/>
</dbReference>
<dbReference type="AlphaFoldDB" id="A0A857J5V8"/>
<evidence type="ECO:0000256" key="1">
    <source>
        <dbReference type="ARBA" id="ARBA00008183"/>
    </source>
</evidence>
<sequence>MTDLEFLNLAELLLRHVEASCDRFNDETDADIDAQRAGGMVTLSFANGSQIVLNQQKPLHEMWLAAKSGGYHFKWQEGAWTDTKGQGEMLQILSREASAQSGLSLAF</sequence>
<dbReference type="InterPro" id="IPR002908">
    <property type="entry name" value="Frataxin/CyaY"/>
</dbReference>
<accession>A0A857J5V8</accession>
<name>A0A857J5V8_9BURK</name>
<dbReference type="InterPro" id="IPR047584">
    <property type="entry name" value="CyaY"/>
</dbReference>
<dbReference type="SMART" id="SM01219">
    <property type="entry name" value="Frataxin_Cyay"/>
    <property type="match status" value="1"/>
</dbReference>
<dbReference type="GO" id="GO:0005829">
    <property type="term" value="C:cytosol"/>
    <property type="evidence" value="ECO:0007669"/>
    <property type="project" value="TreeGrafter"/>
</dbReference>
<dbReference type="Gene3D" id="3.30.920.10">
    <property type="entry name" value="Frataxin/CyaY"/>
    <property type="match status" value="1"/>
</dbReference>
<gene>
    <name evidence="4 5" type="primary">cyaY</name>
    <name evidence="5" type="ORF">GT347_09610</name>
</gene>
<dbReference type="RefSeq" id="WP_160551742.1">
    <property type="nucleotide sequence ID" value="NZ_CP047650.1"/>
</dbReference>
<dbReference type="PANTHER" id="PTHR16821">
    <property type="entry name" value="FRATAXIN"/>
    <property type="match status" value="1"/>
</dbReference>